<reference evidence="1 2" key="1">
    <citation type="submission" date="2020-09" db="EMBL/GenBank/DDBJ databases">
        <title>Dyella sp. 7MK23 isolated from forest soil.</title>
        <authorList>
            <person name="Fu J."/>
        </authorList>
    </citation>
    <scope>NUCLEOTIDE SEQUENCE [LARGE SCALE GENOMIC DNA]</scope>
    <source>
        <strain evidence="1 2">7MK23</strain>
    </source>
</reference>
<evidence type="ECO:0000313" key="2">
    <source>
        <dbReference type="Proteomes" id="UP000651010"/>
    </source>
</evidence>
<proteinExistence type="predicted"/>
<name>A0ABR9G4T1_9GAMM</name>
<dbReference type="EMBL" id="JACZZA010000001">
    <property type="protein sequence ID" value="MBE1159063.1"/>
    <property type="molecule type" value="Genomic_DNA"/>
</dbReference>
<sequence length="89" mass="9921">MSREFTKADAKAYACSYLLLTLLQRMDQREPGLIESLIAGAEGDFAACRLQEDLPPAVPLIHQETLALLNRANAYKLNMQDRAQRGEGE</sequence>
<gene>
    <name evidence="1" type="ORF">IGX34_01625</name>
</gene>
<keyword evidence="2" id="KW-1185">Reference proteome</keyword>
<evidence type="ECO:0000313" key="1">
    <source>
        <dbReference type="EMBL" id="MBE1159063.1"/>
    </source>
</evidence>
<protein>
    <submittedName>
        <fullName evidence="1">Uncharacterized protein</fullName>
    </submittedName>
</protein>
<comment type="caution">
    <text evidence="1">The sequence shown here is derived from an EMBL/GenBank/DDBJ whole genome shotgun (WGS) entry which is preliminary data.</text>
</comment>
<accession>A0ABR9G4T1</accession>
<organism evidence="1 2">
    <name type="scientific">Dyella acidiphila</name>
    <dbReference type="NCBI Taxonomy" id="2775866"/>
    <lineage>
        <taxon>Bacteria</taxon>
        <taxon>Pseudomonadati</taxon>
        <taxon>Pseudomonadota</taxon>
        <taxon>Gammaproteobacteria</taxon>
        <taxon>Lysobacterales</taxon>
        <taxon>Rhodanobacteraceae</taxon>
        <taxon>Dyella</taxon>
    </lineage>
</organism>
<dbReference type="Proteomes" id="UP000651010">
    <property type="component" value="Unassembled WGS sequence"/>
</dbReference>
<dbReference type="RefSeq" id="WP_192553912.1">
    <property type="nucleotide sequence ID" value="NZ_JACZZA010000001.1"/>
</dbReference>